<evidence type="ECO:0000313" key="2">
    <source>
        <dbReference type="EMBL" id="HIU60403.1"/>
    </source>
</evidence>
<proteinExistence type="predicted"/>
<feature type="domain" description="Polymerase/histidinol phosphatase N-terminal" evidence="1">
    <location>
        <begin position="129"/>
        <end position="190"/>
    </location>
</feature>
<dbReference type="InterPro" id="IPR003141">
    <property type="entry name" value="Pol/His_phosphatase_N"/>
</dbReference>
<evidence type="ECO:0000259" key="1">
    <source>
        <dbReference type="SMART" id="SM00481"/>
    </source>
</evidence>
<dbReference type="NCBIfam" id="NF038032">
    <property type="entry name" value="CehA_McbA_metalo"/>
    <property type="match status" value="1"/>
</dbReference>
<dbReference type="SMART" id="SM00481">
    <property type="entry name" value="POLIIIAc"/>
    <property type="match status" value="1"/>
</dbReference>
<dbReference type="CDD" id="cd07432">
    <property type="entry name" value="PHP_HisPPase"/>
    <property type="match status" value="1"/>
</dbReference>
<comment type="caution">
    <text evidence="2">The sequence shown here is derived from an EMBL/GenBank/DDBJ whole genome shotgun (WGS) entry which is preliminary data.</text>
</comment>
<protein>
    <submittedName>
        <fullName evidence="2">PHP domain-containing protein</fullName>
    </submittedName>
</protein>
<dbReference type="Gene3D" id="3.20.20.140">
    <property type="entry name" value="Metal-dependent hydrolases"/>
    <property type="match status" value="1"/>
</dbReference>
<accession>A0A9D1MH46</accession>
<dbReference type="EMBL" id="DVNF01000097">
    <property type="protein sequence ID" value="HIU60403.1"/>
    <property type="molecule type" value="Genomic_DNA"/>
</dbReference>
<reference evidence="2" key="1">
    <citation type="submission" date="2020-10" db="EMBL/GenBank/DDBJ databases">
        <authorList>
            <person name="Gilroy R."/>
        </authorList>
    </citation>
    <scope>NUCLEOTIDE SEQUENCE</scope>
    <source>
        <strain evidence="2">18911</strain>
    </source>
</reference>
<dbReference type="GO" id="GO:0035312">
    <property type="term" value="F:5'-3' DNA exonuclease activity"/>
    <property type="evidence" value="ECO:0007669"/>
    <property type="project" value="TreeGrafter"/>
</dbReference>
<dbReference type="PANTHER" id="PTHR42924">
    <property type="entry name" value="EXONUCLEASE"/>
    <property type="match status" value="1"/>
</dbReference>
<dbReference type="AlphaFoldDB" id="A0A9D1MH46"/>
<dbReference type="PANTHER" id="PTHR42924:SF3">
    <property type="entry name" value="POLYMERASE_HISTIDINOL PHOSPHATASE N-TERMINAL DOMAIN-CONTAINING PROTEIN"/>
    <property type="match status" value="1"/>
</dbReference>
<dbReference type="GO" id="GO:0004534">
    <property type="term" value="F:5'-3' RNA exonuclease activity"/>
    <property type="evidence" value="ECO:0007669"/>
    <property type="project" value="TreeGrafter"/>
</dbReference>
<dbReference type="InterPro" id="IPR052018">
    <property type="entry name" value="PHP_domain"/>
</dbReference>
<dbReference type="SUPFAM" id="SSF89550">
    <property type="entry name" value="PHP domain-like"/>
    <property type="match status" value="1"/>
</dbReference>
<dbReference type="Proteomes" id="UP000824094">
    <property type="component" value="Unassembled WGS sequence"/>
</dbReference>
<reference evidence="2" key="2">
    <citation type="journal article" date="2021" name="PeerJ">
        <title>Extensive microbial diversity within the chicken gut microbiome revealed by metagenomics and culture.</title>
        <authorList>
            <person name="Gilroy R."/>
            <person name="Ravi A."/>
            <person name="Getino M."/>
            <person name="Pursley I."/>
            <person name="Horton D.L."/>
            <person name="Alikhan N.F."/>
            <person name="Baker D."/>
            <person name="Gharbi K."/>
            <person name="Hall N."/>
            <person name="Watson M."/>
            <person name="Adriaenssens E.M."/>
            <person name="Foster-Nyarko E."/>
            <person name="Jarju S."/>
            <person name="Secka A."/>
            <person name="Antonio M."/>
            <person name="Oren A."/>
            <person name="Chaudhuri R.R."/>
            <person name="La Ragione R."/>
            <person name="Hildebrand F."/>
            <person name="Pallen M.J."/>
        </authorList>
    </citation>
    <scope>NUCLEOTIDE SEQUENCE</scope>
    <source>
        <strain evidence="2">18911</strain>
    </source>
</reference>
<sequence>MDRTEFKITITPDGPTFYRHKIEIPSDVLRVEFEYEYYPERGKGGKNEIDFALTGKSESPMDAERDIGTRGSAVRKIVVSEAYSTAGFDRVAPSEIAAAVIGRGRLYSDAVEVTVRWKFIKKQRRYYAGDPHVHSINSDGRLTYERLLKKAKRKGLEFICVTDHNRTVIGELPAVEGLTAIEGVEVTLYNGHANFLGVARPYDESFSVENVADWRRLAAQARERGAVIVLNHPFCKRCPWRWELSAEDFDGVEVLNGPPREDNLINAEWWEKQLPVKRLTPLGGSDYHRDYFVVSTLGMPTTFVLANSSEKKDILEGIKEGRTAVASSKKRGAIEMRVGNYTVGDEVPFSGNDADTVTVRVPYIKKGEILRITDGKGVLKVVVASRTGELVTEVAPRGKGAFYAEVMSRYRGIKRVLFDILLTFMLPEDAFKRHPDFIFALTAPIYFV</sequence>
<gene>
    <name evidence="2" type="ORF">IAB05_03305</name>
</gene>
<dbReference type="InterPro" id="IPR016195">
    <property type="entry name" value="Pol/histidinol_Pase-like"/>
</dbReference>
<evidence type="ECO:0000313" key="3">
    <source>
        <dbReference type="Proteomes" id="UP000824094"/>
    </source>
</evidence>
<name>A0A9D1MH46_9FIRM</name>
<organism evidence="2 3">
    <name type="scientific">Candidatus Stercoripulliclostridium merdigallinarum</name>
    <dbReference type="NCBI Taxonomy" id="2840951"/>
    <lineage>
        <taxon>Bacteria</taxon>
        <taxon>Bacillati</taxon>
        <taxon>Bacillota</taxon>
        <taxon>Clostridia</taxon>
        <taxon>Eubacteriales</taxon>
        <taxon>Candidatus Stercoripulliclostridium</taxon>
    </lineage>
</organism>